<gene>
    <name evidence="4" type="ORF">B1B_01472</name>
</gene>
<evidence type="ECO:0000313" key="4">
    <source>
        <dbReference type="EMBL" id="EQD76741.1"/>
    </source>
</evidence>
<dbReference type="InterPro" id="IPR002559">
    <property type="entry name" value="Transposase_11"/>
</dbReference>
<dbReference type="EMBL" id="AUZY01000992">
    <property type="protein sequence ID" value="EQD76741.1"/>
    <property type="molecule type" value="Genomic_DNA"/>
</dbReference>
<proteinExistence type="predicted"/>
<reference evidence="4" key="2">
    <citation type="journal article" date="2014" name="ISME J.">
        <title>Microbial stratification in low pH oxic and suboxic macroscopic growths along an acid mine drainage.</title>
        <authorList>
            <person name="Mendez-Garcia C."/>
            <person name="Mesa V."/>
            <person name="Sprenger R.R."/>
            <person name="Richter M."/>
            <person name="Diez M.S."/>
            <person name="Solano J."/>
            <person name="Bargiela R."/>
            <person name="Golyshina O.V."/>
            <person name="Manteca A."/>
            <person name="Ramos J.L."/>
            <person name="Gallego J.R."/>
            <person name="Llorente I."/>
            <person name="Martins Dos Santos V.A."/>
            <person name="Jensen O.N."/>
            <person name="Pelaez A.I."/>
            <person name="Sanchez J."/>
            <person name="Ferrer M."/>
        </authorList>
    </citation>
    <scope>NUCLEOTIDE SEQUENCE</scope>
</reference>
<dbReference type="GO" id="GO:0006313">
    <property type="term" value="P:DNA transposition"/>
    <property type="evidence" value="ECO:0007669"/>
    <property type="project" value="InterPro"/>
</dbReference>
<evidence type="ECO:0000256" key="1">
    <source>
        <dbReference type="SAM" id="MobiDB-lite"/>
    </source>
</evidence>
<dbReference type="GO" id="GO:0004803">
    <property type="term" value="F:transposase activity"/>
    <property type="evidence" value="ECO:0007669"/>
    <property type="project" value="InterPro"/>
</dbReference>
<dbReference type="Pfam" id="PF05598">
    <property type="entry name" value="DUF772"/>
    <property type="match status" value="1"/>
</dbReference>
<feature type="compositionally biased region" description="Basic and acidic residues" evidence="1">
    <location>
        <begin position="164"/>
        <end position="175"/>
    </location>
</feature>
<dbReference type="InterPro" id="IPR008490">
    <property type="entry name" value="Transposase_InsH_N"/>
</dbReference>
<feature type="region of interest" description="Disordered" evidence="1">
    <location>
        <begin position="164"/>
        <end position="200"/>
    </location>
</feature>
<accession>T1BUT7</accession>
<dbReference type="PANTHER" id="PTHR33408:SF2">
    <property type="entry name" value="TRANSPOSASE DDE DOMAIN-CONTAINING PROTEIN"/>
    <property type="match status" value="1"/>
</dbReference>
<feature type="non-terminal residue" evidence="4">
    <location>
        <position position="341"/>
    </location>
</feature>
<dbReference type="AlphaFoldDB" id="T1BUT7"/>
<evidence type="ECO:0000259" key="3">
    <source>
        <dbReference type="Pfam" id="PF05598"/>
    </source>
</evidence>
<name>T1BUT7_9ZZZZ</name>
<feature type="domain" description="Transposase IS4-like" evidence="2">
    <location>
        <begin position="200"/>
        <end position="337"/>
    </location>
</feature>
<sequence length="341" mass="38835">MLKVWLYGYCTGTVSSRRVARATYEDVAFRYLSADQHPTFTPLARFRLRNLANLDRLFLEVLRLCQEAGLVGMTRVALDGTKVKANASKHKAMSHGKMLEKEQQLDEELRCSIREFLRKGVEIDAEEDRLFGKENNPYLHELPEGWKTKKERLEKIRAARKRLEEREKEKAKAAGKEGAPINPKAQINFTDPDSRIMPDGANRGSFVQAYNCQAMVDETAQIIVAAEVTQEPNDKHQMVPMTNATIRNTEMIPRELDADAGYFGEEAIREVEGRSIDVYCPPDNGRATERGSAPRGRPPNDETFVERMRRKVRSENGKAHYGHRKYVVEPVFGQIKQGRGL</sequence>
<dbReference type="GO" id="GO:0003677">
    <property type="term" value="F:DNA binding"/>
    <property type="evidence" value="ECO:0007669"/>
    <property type="project" value="InterPro"/>
</dbReference>
<dbReference type="Pfam" id="PF01609">
    <property type="entry name" value="DDE_Tnp_1"/>
    <property type="match status" value="1"/>
</dbReference>
<dbReference type="PANTHER" id="PTHR33408">
    <property type="entry name" value="TRANSPOSASE"/>
    <property type="match status" value="1"/>
</dbReference>
<organism evidence="4">
    <name type="scientific">mine drainage metagenome</name>
    <dbReference type="NCBI Taxonomy" id="410659"/>
    <lineage>
        <taxon>unclassified sequences</taxon>
        <taxon>metagenomes</taxon>
        <taxon>ecological metagenomes</taxon>
    </lineage>
</organism>
<reference evidence="4" key="1">
    <citation type="submission" date="2013-08" db="EMBL/GenBank/DDBJ databases">
        <authorList>
            <person name="Mendez C."/>
            <person name="Richter M."/>
            <person name="Ferrer M."/>
            <person name="Sanchez J."/>
        </authorList>
    </citation>
    <scope>NUCLEOTIDE SEQUENCE</scope>
</reference>
<feature type="domain" description="Transposase InsH N-terminal" evidence="3">
    <location>
        <begin position="1"/>
        <end position="47"/>
    </location>
</feature>
<protein>
    <submittedName>
        <fullName evidence="4">Transposase IS4 family protein</fullName>
    </submittedName>
</protein>
<comment type="caution">
    <text evidence="4">The sequence shown here is derived from an EMBL/GenBank/DDBJ whole genome shotgun (WGS) entry which is preliminary data.</text>
</comment>
<evidence type="ECO:0000259" key="2">
    <source>
        <dbReference type="Pfam" id="PF01609"/>
    </source>
</evidence>
<feature type="region of interest" description="Disordered" evidence="1">
    <location>
        <begin position="279"/>
        <end position="304"/>
    </location>
</feature>